<comment type="similarity">
    <text evidence="1">Belongs to the ROK (NagC/XylR) family.</text>
</comment>
<dbReference type="KEGG" id="amt:Amet_4121"/>
<dbReference type="PANTHER" id="PTHR18964:SF149">
    <property type="entry name" value="BIFUNCTIONAL UDP-N-ACETYLGLUCOSAMINE 2-EPIMERASE_N-ACETYLMANNOSAMINE KINASE"/>
    <property type="match status" value="1"/>
</dbReference>
<evidence type="ECO:0000256" key="3">
    <source>
        <dbReference type="ARBA" id="ARBA00022679"/>
    </source>
</evidence>
<dbReference type="GO" id="GO:0004340">
    <property type="term" value="F:glucokinase activity"/>
    <property type="evidence" value="ECO:0007669"/>
    <property type="project" value="InterPro"/>
</dbReference>
<dbReference type="AlphaFoldDB" id="A6TVI4"/>
<keyword evidence="3" id="KW-0808">Transferase</keyword>
<protein>
    <recommendedName>
        <fullName evidence="2">Glucokinase</fullName>
    </recommendedName>
    <alternativeName>
        <fullName evidence="7">Glucose kinase</fullName>
    </alternativeName>
</protein>
<dbReference type="InterPro" id="IPR000600">
    <property type="entry name" value="ROK"/>
</dbReference>
<name>A6TVI4_ALKMQ</name>
<organism evidence="8 9">
    <name type="scientific">Alkaliphilus metalliredigens (strain QYMF)</name>
    <dbReference type="NCBI Taxonomy" id="293826"/>
    <lineage>
        <taxon>Bacteria</taxon>
        <taxon>Bacillati</taxon>
        <taxon>Bacillota</taxon>
        <taxon>Clostridia</taxon>
        <taxon>Peptostreptococcales</taxon>
        <taxon>Natronincolaceae</taxon>
        <taxon>Alkaliphilus</taxon>
    </lineage>
</organism>
<keyword evidence="4" id="KW-0547">Nucleotide-binding</keyword>
<dbReference type="eggNOG" id="COG1940">
    <property type="taxonomic scope" value="Bacteria"/>
</dbReference>
<dbReference type="SUPFAM" id="SSF53067">
    <property type="entry name" value="Actin-like ATPase domain"/>
    <property type="match status" value="1"/>
</dbReference>
<dbReference type="GO" id="GO:0006096">
    <property type="term" value="P:glycolytic process"/>
    <property type="evidence" value="ECO:0007669"/>
    <property type="project" value="InterPro"/>
</dbReference>
<dbReference type="EMBL" id="CP000724">
    <property type="protein sequence ID" value="ABR50202.1"/>
    <property type="molecule type" value="Genomic_DNA"/>
</dbReference>
<evidence type="ECO:0000256" key="4">
    <source>
        <dbReference type="ARBA" id="ARBA00022741"/>
    </source>
</evidence>
<dbReference type="NCBIfam" id="TIGR00744">
    <property type="entry name" value="ROK_glcA_fam"/>
    <property type="match status" value="1"/>
</dbReference>
<dbReference type="InterPro" id="IPR004654">
    <property type="entry name" value="ROK_glcA"/>
</dbReference>
<evidence type="ECO:0000256" key="5">
    <source>
        <dbReference type="ARBA" id="ARBA00022777"/>
    </source>
</evidence>
<evidence type="ECO:0000256" key="1">
    <source>
        <dbReference type="ARBA" id="ARBA00006479"/>
    </source>
</evidence>
<dbReference type="HOGENOM" id="CLU_036604_0_4_9"/>
<dbReference type="PANTHER" id="PTHR18964">
    <property type="entry name" value="ROK (REPRESSOR, ORF, KINASE) FAMILY"/>
    <property type="match status" value="1"/>
</dbReference>
<accession>A6TVI4</accession>
<dbReference type="Pfam" id="PF00480">
    <property type="entry name" value="ROK"/>
    <property type="match status" value="1"/>
</dbReference>
<evidence type="ECO:0000256" key="2">
    <source>
        <dbReference type="ARBA" id="ARBA00014701"/>
    </source>
</evidence>
<evidence type="ECO:0000256" key="7">
    <source>
        <dbReference type="ARBA" id="ARBA00032386"/>
    </source>
</evidence>
<evidence type="ECO:0000313" key="9">
    <source>
        <dbReference type="Proteomes" id="UP000001572"/>
    </source>
</evidence>
<dbReference type="OrthoDB" id="9810372at2"/>
<proteinExistence type="inferred from homology"/>
<dbReference type="Proteomes" id="UP000001572">
    <property type="component" value="Chromosome"/>
</dbReference>
<keyword evidence="5 8" id="KW-0418">Kinase</keyword>
<dbReference type="GO" id="GO:0005524">
    <property type="term" value="F:ATP binding"/>
    <property type="evidence" value="ECO:0007669"/>
    <property type="project" value="UniProtKB-KW"/>
</dbReference>
<keyword evidence="9" id="KW-1185">Reference proteome</keyword>
<keyword evidence="6" id="KW-0067">ATP-binding</keyword>
<dbReference type="GO" id="GO:0005737">
    <property type="term" value="C:cytoplasm"/>
    <property type="evidence" value="ECO:0007669"/>
    <property type="project" value="InterPro"/>
</dbReference>
<reference evidence="9" key="1">
    <citation type="journal article" date="2016" name="Genome Announc.">
        <title>Complete genome sequence of Alkaliphilus metalliredigens strain QYMF, an alkaliphilic and metal-reducing bacterium isolated from borax-contaminated leachate ponds.</title>
        <authorList>
            <person name="Hwang C."/>
            <person name="Copeland A."/>
            <person name="Lucas S."/>
            <person name="Lapidus A."/>
            <person name="Barry K."/>
            <person name="Detter J.C."/>
            <person name="Glavina Del Rio T."/>
            <person name="Hammon N."/>
            <person name="Israni S."/>
            <person name="Dalin E."/>
            <person name="Tice H."/>
            <person name="Pitluck S."/>
            <person name="Chertkov O."/>
            <person name="Brettin T."/>
            <person name="Bruce D."/>
            <person name="Han C."/>
            <person name="Schmutz J."/>
            <person name="Larimer F."/>
            <person name="Land M.L."/>
            <person name="Hauser L."/>
            <person name="Kyrpides N."/>
            <person name="Mikhailova N."/>
            <person name="Ye Q."/>
            <person name="Zhou J."/>
            <person name="Richardson P."/>
            <person name="Fields M.W."/>
        </authorList>
    </citation>
    <scope>NUCLEOTIDE SEQUENCE [LARGE SCALE GENOMIC DNA]</scope>
    <source>
        <strain evidence="9">QYMF</strain>
    </source>
</reference>
<dbReference type="Gene3D" id="3.30.420.40">
    <property type="match status" value="2"/>
</dbReference>
<evidence type="ECO:0000256" key="6">
    <source>
        <dbReference type="ARBA" id="ARBA00022840"/>
    </source>
</evidence>
<gene>
    <name evidence="8" type="ordered locus">Amet_4121</name>
</gene>
<dbReference type="RefSeq" id="WP_012065150.1">
    <property type="nucleotide sequence ID" value="NC_009633.1"/>
</dbReference>
<dbReference type="STRING" id="293826.Amet_4121"/>
<evidence type="ECO:0000313" key="8">
    <source>
        <dbReference type="EMBL" id="ABR50202.1"/>
    </source>
</evidence>
<sequence>MKYIGIDLGGTSIKAGLVNEVGEILKRCSEPTPVKEGYRAVVQVMVEMIDQLIKQEGISKEEINCIGVGIPGVCNKEGFVYYATNLFWENIPLAEALQEKTGLSVYVENDATVAAMGESVKGALTGVKNAIFLTLGTGVGGGLVINNQVYSGNHGIGSELGHMVIGENFYDCNCGNNGCLETFASATALTKYTQKLIKEGKESMLIEKTQGEIEAITAKLIFECAYHGDAVSIQAIERLVKYLSIGIANLINILAPEVIAIGGGVSQAGDYLLDKLNKTIPQYVWCNHVPHAKIVLAELKNDAGIIGSAMFARARD</sequence>
<dbReference type="InterPro" id="IPR043129">
    <property type="entry name" value="ATPase_NBD"/>
</dbReference>